<dbReference type="Proteomes" id="UP001596413">
    <property type="component" value="Unassembled WGS sequence"/>
</dbReference>
<keyword evidence="3" id="KW-1185">Reference proteome</keyword>
<sequence>MKKAAFGAALVGALAVSALAVPSAGATDSPLKRDYTRPTAEASARVAPLDATAGTLDTVGDTQITDVTVHGGKSIDMGTTNLRTITVSMTATDDSGIDDAYIDLWHGADWASPDGLLVPNEDAATCTAVNATTATCKLTITIDPRVNLNNNLLAGTWKVTADAYAKDGDYSFNDAIKTTTIKRYSRLTTNASPEPVYKGKTITVSGFLSRASWESPWSYKGYGGKSVTLQYKRYGSAYSWTNVKTVTSATTGDLKTTVTAGYDGYYRYVFAGNSASTAITSTSDFIDVK</sequence>
<feature type="chain" id="PRO_5046872294" evidence="1">
    <location>
        <begin position="21"/>
        <end position="289"/>
    </location>
</feature>
<evidence type="ECO:0000256" key="1">
    <source>
        <dbReference type="SAM" id="SignalP"/>
    </source>
</evidence>
<dbReference type="RefSeq" id="WP_386414192.1">
    <property type="nucleotide sequence ID" value="NZ_JBHSZO010000014.1"/>
</dbReference>
<proteinExistence type="predicted"/>
<accession>A0ABW2GFB1</accession>
<protein>
    <submittedName>
        <fullName evidence="2">DUF5707 domain-containing protein</fullName>
    </submittedName>
</protein>
<evidence type="ECO:0000313" key="2">
    <source>
        <dbReference type="EMBL" id="MFC7218764.1"/>
    </source>
</evidence>
<gene>
    <name evidence="2" type="ORF">ACFQLX_11370</name>
</gene>
<dbReference type="Pfam" id="PF18968">
    <property type="entry name" value="DUF5707"/>
    <property type="match status" value="1"/>
</dbReference>
<keyword evidence="1" id="KW-0732">Signal</keyword>
<comment type="caution">
    <text evidence="2">The sequence shown here is derived from an EMBL/GenBank/DDBJ whole genome shotgun (WGS) entry which is preliminary data.</text>
</comment>
<organism evidence="2 3">
    <name type="scientific">Streptomyces polyrhachis</name>
    <dbReference type="NCBI Taxonomy" id="1282885"/>
    <lineage>
        <taxon>Bacteria</taxon>
        <taxon>Bacillati</taxon>
        <taxon>Actinomycetota</taxon>
        <taxon>Actinomycetes</taxon>
        <taxon>Kitasatosporales</taxon>
        <taxon>Streptomycetaceae</taxon>
        <taxon>Streptomyces</taxon>
    </lineage>
</organism>
<evidence type="ECO:0000313" key="3">
    <source>
        <dbReference type="Proteomes" id="UP001596413"/>
    </source>
</evidence>
<dbReference type="EMBL" id="JBHSZO010000014">
    <property type="protein sequence ID" value="MFC7218764.1"/>
    <property type="molecule type" value="Genomic_DNA"/>
</dbReference>
<dbReference type="InterPro" id="IPR043761">
    <property type="entry name" value="DUF5707"/>
</dbReference>
<feature type="signal peptide" evidence="1">
    <location>
        <begin position="1"/>
        <end position="20"/>
    </location>
</feature>
<name>A0ABW2GFB1_9ACTN</name>
<reference evidence="3" key="1">
    <citation type="journal article" date="2019" name="Int. J. Syst. Evol. Microbiol.">
        <title>The Global Catalogue of Microorganisms (GCM) 10K type strain sequencing project: providing services to taxonomists for standard genome sequencing and annotation.</title>
        <authorList>
            <consortium name="The Broad Institute Genomics Platform"/>
            <consortium name="The Broad Institute Genome Sequencing Center for Infectious Disease"/>
            <person name="Wu L."/>
            <person name="Ma J."/>
        </authorList>
    </citation>
    <scope>NUCLEOTIDE SEQUENCE [LARGE SCALE GENOMIC DNA]</scope>
    <source>
        <strain evidence="3">CGMCC 1.13681</strain>
    </source>
</reference>